<organism evidence="1 2">
    <name type="scientific">Virgibacillus natechei</name>
    <dbReference type="NCBI Taxonomy" id="1216297"/>
    <lineage>
        <taxon>Bacteria</taxon>
        <taxon>Bacillati</taxon>
        <taxon>Bacillota</taxon>
        <taxon>Bacilli</taxon>
        <taxon>Bacillales</taxon>
        <taxon>Bacillaceae</taxon>
        <taxon>Virgibacillus</taxon>
    </lineage>
</organism>
<reference evidence="1 2" key="1">
    <citation type="submission" date="2021-03" db="EMBL/GenBank/DDBJ databases">
        <title>Genomic Encyclopedia of Type Strains, Phase IV (KMG-IV): sequencing the most valuable type-strain genomes for metagenomic binning, comparative biology and taxonomic classification.</title>
        <authorList>
            <person name="Goeker M."/>
        </authorList>
    </citation>
    <scope>NUCLEOTIDE SEQUENCE [LARGE SCALE GENOMIC DNA]</scope>
    <source>
        <strain evidence="1 2">DSM 25609</strain>
    </source>
</reference>
<gene>
    <name evidence="1" type="ORF">J2Z83_003251</name>
</gene>
<evidence type="ECO:0000313" key="2">
    <source>
        <dbReference type="Proteomes" id="UP001519345"/>
    </source>
</evidence>
<dbReference type="Proteomes" id="UP001519345">
    <property type="component" value="Unassembled WGS sequence"/>
</dbReference>
<evidence type="ECO:0000313" key="1">
    <source>
        <dbReference type="EMBL" id="MBP1971112.1"/>
    </source>
</evidence>
<sequence>MRSYSQLFVAKKSLKTLLKTNRVETEQMMKTYHEALVDNNQLNEDLTEASVPAQNKLSKQLIESFVELRDHRNEEGFYTQVAKHWVEK</sequence>
<comment type="caution">
    <text evidence="1">The sequence shown here is derived from an EMBL/GenBank/DDBJ whole genome shotgun (WGS) entry which is preliminary data.</text>
</comment>
<dbReference type="EMBL" id="JAGGKX010000021">
    <property type="protein sequence ID" value="MBP1971112.1"/>
    <property type="molecule type" value="Genomic_DNA"/>
</dbReference>
<proteinExistence type="predicted"/>
<name>A0ABS4IJL5_9BACI</name>
<keyword evidence="2" id="KW-1185">Reference proteome</keyword>
<accession>A0ABS4IJL5</accession>
<protein>
    <submittedName>
        <fullName evidence="1">Metal-binding protein</fullName>
    </submittedName>
</protein>